<reference evidence="2 3" key="1">
    <citation type="submission" date="2020-08" db="EMBL/GenBank/DDBJ databases">
        <title>Bridging the membrane lipid divide: bacteria of the FCB group superphylum have the potential to synthesize archaeal ether lipids.</title>
        <authorList>
            <person name="Villanueva L."/>
            <person name="Von Meijenfeldt F.A.B."/>
            <person name="Westbye A.B."/>
            <person name="Yadav S."/>
            <person name="Hopmans E.C."/>
            <person name="Dutilh B.E."/>
            <person name="Sinninghe Damste J.S."/>
        </authorList>
    </citation>
    <scope>NUCLEOTIDE SEQUENCE [LARGE SCALE GENOMIC DNA]</scope>
    <source>
        <strain evidence="2">NIOZ-UU47</strain>
    </source>
</reference>
<proteinExistence type="predicted"/>
<keyword evidence="1" id="KW-1133">Transmembrane helix</keyword>
<accession>A0A8J6NGB0</accession>
<organism evidence="2 3">
    <name type="scientific">Candidatus Desulfobia pelagia</name>
    <dbReference type="NCBI Taxonomy" id="2841692"/>
    <lineage>
        <taxon>Bacteria</taxon>
        <taxon>Pseudomonadati</taxon>
        <taxon>Thermodesulfobacteriota</taxon>
        <taxon>Desulfobulbia</taxon>
        <taxon>Desulfobulbales</taxon>
        <taxon>Desulfobulbaceae</taxon>
        <taxon>Candidatus Desulfobia</taxon>
    </lineage>
</organism>
<evidence type="ECO:0000256" key="1">
    <source>
        <dbReference type="SAM" id="Phobius"/>
    </source>
</evidence>
<keyword evidence="1" id="KW-0472">Membrane</keyword>
<dbReference type="AlphaFoldDB" id="A0A8J6NGB0"/>
<evidence type="ECO:0000313" key="3">
    <source>
        <dbReference type="Proteomes" id="UP000614424"/>
    </source>
</evidence>
<comment type="caution">
    <text evidence="2">The sequence shown here is derived from an EMBL/GenBank/DDBJ whole genome shotgun (WGS) entry which is preliminary data.</text>
</comment>
<dbReference type="Proteomes" id="UP000614424">
    <property type="component" value="Unassembled WGS sequence"/>
</dbReference>
<evidence type="ECO:0000313" key="2">
    <source>
        <dbReference type="EMBL" id="MBC8318508.1"/>
    </source>
</evidence>
<name>A0A8J6NGB0_9BACT</name>
<keyword evidence="1" id="KW-0812">Transmembrane</keyword>
<feature type="transmembrane region" description="Helical" evidence="1">
    <location>
        <begin position="45"/>
        <end position="67"/>
    </location>
</feature>
<dbReference type="EMBL" id="JACNJZ010000167">
    <property type="protein sequence ID" value="MBC8318508.1"/>
    <property type="molecule type" value="Genomic_DNA"/>
</dbReference>
<sequence>MIQKLAKNVLIIDSGNINRAEEVNKFQLTSRSRAADLNVLFTRGYMMKLTVLICSVLFIHVTFVFAADEHSAMMNHEHKTEASGRMLTEAGNDAFGTIQEVIAKLNSDPNTDWNNVNIEALRQHLLDMHDMTLNVEVISQKPISNGLEAIVRPTTDRAVFALERVFKAHPAQLKRETGWDMQVVKNSGQYTLTITSENQKDTGKIRGLGYIGLMAYGNHHQPHHWAIVVGKNPHNKNH</sequence>
<gene>
    <name evidence="2" type="ORF">H8E41_11425</name>
</gene>
<protein>
    <submittedName>
        <fullName evidence="2">Uncharacterized protein</fullName>
    </submittedName>
</protein>